<dbReference type="InterPro" id="IPR045584">
    <property type="entry name" value="Pilin-like"/>
</dbReference>
<name>A0A9D1JPX7_9BACT</name>
<dbReference type="InterPro" id="IPR046721">
    <property type="entry name" value="DUF6613"/>
</dbReference>
<dbReference type="EMBL" id="DVIU01000283">
    <property type="protein sequence ID" value="HIS37700.1"/>
    <property type="molecule type" value="Genomic_DNA"/>
</dbReference>
<dbReference type="InterPro" id="IPR012902">
    <property type="entry name" value="N_methyl_site"/>
</dbReference>
<evidence type="ECO:0000259" key="2">
    <source>
        <dbReference type="Pfam" id="PF20318"/>
    </source>
</evidence>
<keyword evidence="1" id="KW-0472">Membrane</keyword>
<accession>A0A9D1JPX7</accession>
<dbReference type="SUPFAM" id="SSF54523">
    <property type="entry name" value="Pili subunits"/>
    <property type="match status" value="1"/>
</dbReference>
<feature type="transmembrane region" description="Helical" evidence="1">
    <location>
        <begin position="6"/>
        <end position="28"/>
    </location>
</feature>
<reference evidence="3" key="2">
    <citation type="journal article" date="2021" name="PeerJ">
        <title>Extensive microbial diversity within the chicken gut microbiome revealed by metagenomics and culture.</title>
        <authorList>
            <person name="Gilroy R."/>
            <person name="Ravi A."/>
            <person name="Getino M."/>
            <person name="Pursley I."/>
            <person name="Horton D.L."/>
            <person name="Alikhan N.F."/>
            <person name="Baker D."/>
            <person name="Gharbi K."/>
            <person name="Hall N."/>
            <person name="Watson M."/>
            <person name="Adriaenssens E.M."/>
            <person name="Foster-Nyarko E."/>
            <person name="Jarju S."/>
            <person name="Secka A."/>
            <person name="Antonio M."/>
            <person name="Oren A."/>
            <person name="Chaudhuri R.R."/>
            <person name="La Ragione R."/>
            <person name="Hildebrand F."/>
            <person name="Pallen M.J."/>
        </authorList>
    </citation>
    <scope>NUCLEOTIDE SEQUENCE</scope>
    <source>
        <strain evidence="3">6276</strain>
    </source>
</reference>
<comment type="caution">
    <text evidence="3">The sequence shown here is derived from an EMBL/GenBank/DDBJ whole genome shotgun (WGS) entry which is preliminary data.</text>
</comment>
<sequence>MLCRKFGFTLAEVLITLGIIGIVAAMTLPPLVQKQQEKVTVARVKKAYSILQQAFMMAVQKDGPPDLWGVTEMYEPESHIITARKFMPYIKVLTDCTGMKSHEVYKKCTKSFSDNASYASFRIADGTTVIVRQWNGKCNGRYGNTKGLKNVCGQIMIDTNGTGRPDFLGQDIFSFYLTKQGLYPSGTEFDRISIKTHCKRSVAWNQIIDSYANGMGCTAWVLYNENMNYLHCDVDWENDKKSCRK</sequence>
<feature type="domain" description="DUF6613" evidence="2">
    <location>
        <begin position="31"/>
        <end position="178"/>
    </location>
</feature>
<keyword evidence="1" id="KW-0812">Transmembrane</keyword>
<evidence type="ECO:0000313" key="4">
    <source>
        <dbReference type="Proteomes" id="UP000823928"/>
    </source>
</evidence>
<proteinExistence type="predicted"/>
<protein>
    <submittedName>
        <fullName evidence="3">Type II secretion system protein</fullName>
    </submittedName>
</protein>
<organism evidence="3 4">
    <name type="scientific">Candidatus Scatousia excrementigallinarum</name>
    <dbReference type="NCBI Taxonomy" id="2840935"/>
    <lineage>
        <taxon>Bacteria</taxon>
        <taxon>Candidatus Scatousia</taxon>
    </lineage>
</organism>
<dbReference type="AlphaFoldDB" id="A0A9D1JPX7"/>
<dbReference type="Proteomes" id="UP000823928">
    <property type="component" value="Unassembled WGS sequence"/>
</dbReference>
<dbReference type="NCBIfam" id="TIGR02532">
    <property type="entry name" value="IV_pilin_GFxxxE"/>
    <property type="match status" value="1"/>
</dbReference>
<gene>
    <name evidence="3" type="ORF">IAC10_13930</name>
</gene>
<evidence type="ECO:0000256" key="1">
    <source>
        <dbReference type="SAM" id="Phobius"/>
    </source>
</evidence>
<keyword evidence="1" id="KW-1133">Transmembrane helix</keyword>
<dbReference type="Pfam" id="PF07963">
    <property type="entry name" value="N_methyl"/>
    <property type="match status" value="1"/>
</dbReference>
<dbReference type="Gene3D" id="3.30.700.10">
    <property type="entry name" value="Glycoprotein, Type 4 Pilin"/>
    <property type="match status" value="1"/>
</dbReference>
<evidence type="ECO:0000313" key="3">
    <source>
        <dbReference type="EMBL" id="HIS37700.1"/>
    </source>
</evidence>
<dbReference type="Pfam" id="PF20318">
    <property type="entry name" value="DUF6613"/>
    <property type="match status" value="1"/>
</dbReference>
<reference evidence="3" key="1">
    <citation type="submission" date="2020-10" db="EMBL/GenBank/DDBJ databases">
        <authorList>
            <person name="Gilroy R."/>
        </authorList>
    </citation>
    <scope>NUCLEOTIDE SEQUENCE</scope>
    <source>
        <strain evidence="3">6276</strain>
    </source>
</reference>